<feature type="region of interest" description="Disordered" evidence="1">
    <location>
        <begin position="1"/>
        <end position="29"/>
    </location>
</feature>
<evidence type="ECO:0000313" key="3">
    <source>
        <dbReference type="Proteomes" id="UP000823388"/>
    </source>
</evidence>
<evidence type="ECO:0000313" key="2">
    <source>
        <dbReference type="EMBL" id="KAG2607616.1"/>
    </source>
</evidence>
<proteinExistence type="predicted"/>
<feature type="region of interest" description="Disordered" evidence="1">
    <location>
        <begin position="110"/>
        <end position="129"/>
    </location>
</feature>
<feature type="region of interest" description="Disordered" evidence="1">
    <location>
        <begin position="64"/>
        <end position="98"/>
    </location>
</feature>
<keyword evidence="3" id="KW-1185">Reference proteome</keyword>
<protein>
    <submittedName>
        <fullName evidence="2">Uncharacterized protein</fullName>
    </submittedName>
</protein>
<organism evidence="2 3">
    <name type="scientific">Panicum virgatum</name>
    <name type="common">Blackwell switchgrass</name>
    <dbReference type="NCBI Taxonomy" id="38727"/>
    <lineage>
        <taxon>Eukaryota</taxon>
        <taxon>Viridiplantae</taxon>
        <taxon>Streptophyta</taxon>
        <taxon>Embryophyta</taxon>
        <taxon>Tracheophyta</taxon>
        <taxon>Spermatophyta</taxon>
        <taxon>Magnoliopsida</taxon>
        <taxon>Liliopsida</taxon>
        <taxon>Poales</taxon>
        <taxon>Poaceae</taxon>
        <taxon>PACMAD clade</taxon>
        <taxon>Panicoideae</taxon>
        <taxon>Panicodae</taxon>
        <taxon>Paniceae</taxon>
        <taxon>Panicinae</taxon>
        <taxon>Panicum</taxon>
        <taxon>Panicum sect. Hiantes</taxon>
    </lineage>
</organism>
<sequence length="189" mass="19433">MGPGRAPGASSLTRSLISPSDATLRRRSNGRGLRRRYCFKICGNGALTLLDPALARETQQAIPLPRSPIPAAPTAEDHPASLRPPSPHPEPTREAGDEILACGRRTEGLIDGAESAAGGTRPRGGRQRRSLVAAARRAGWRGGAGSDLDSGGGAGGIWSMEAASSLNRGLGTLGCNCGVQPISKPKQAA</sequence>
<accession>A0A8T0TG59</accession>
<dbReference type="EMBL" id="CM029044">
    <property type="protein sequence ID" value="KAG2607616.1"/>
    <property type="molecule type" value="Genomic_DNA"/>
</dbReference>
<comment type="caution">
    <text evidence="2">The sequence shown here is derived from an EMBL/GenBank/DDBJ whole genome shotgun (WGS) entry which is preliminary data.</text>
</comment>
<name>A0A8T0TG59_PANVG</name>
<gene>
    <name evidence="2" type="ORF">PVAP13_4NG261611</name>
</gene>
<feature type="compositionally biased region" description="Polar residues" evidence="1">
    <location>
        <begin position="10"/>
        <end position="21"/>
    </location>
</feature>
<dbReference type="AlphaFoldDB" id="A0A8T0TG59"/>
<reference evidence="2" key="1">
    <citation type="submission" date="2020-05" db="EMBL/GenBank/DDBJ databases">
        <title>WGS assembly of Panicum virgatum.</title>
        <authorList>
            <person name="Lovell J.T."/>
            <person name="Jenkins J."/>
            <person name="Shu S."/>
            <person name="Juenger T.E."/>
            <person name="Schmutz J."/>
        </authorList>
    </citation>
    <scope>NUCLEOTIDE SEQUENCE</scope>
    <source>
        <strain evidence="2">AP13</strain>
    </source>
</reference>
<dbReference type="Proteomes" id="UP000823388">
    <property type="component" value="Chromosome 4N"/>
</dbReference>
<evidence type="ECO:0000256" key="1">
    <source>
        <dbReference type="SAM" id="MobiDB-lite"/>
    </source>
</evidence>